<dbReference type="Proteomes" id="UP000263336">
    <property type="component" value="Unassembled WGS sequence"/>
</dbReference>
<sequence>MCCLGGAAYPDPCNQSVCTPEWVYLTLGTCEYCPASGGGGGDGGGTTYGQVIGRIWTDVNKNGSFDGVSELWSNSTTTCSTYKNDSFNITVGGVNKLSGWLCNDGGGGVQMSYYRTSDIETGSRSLTLTGVPAGYTCVNAGCSQTLTVAQGDNHIWWQLNKTNTPPTVTLSPTTINYSAGGVVYPVKIGVEDPDPYGQLRISSTTNVGSIRDTAAIEINAYGTSYGGVWPKLDIYGFRKTDGVRSSSPIATITVSSSTRATFWVPIAAYNTYSHFDLVFSNDAWDPVTKTGRDIWIDDVLLHSIPPGPMGTDIYTVQAENTSLIQYDVGVSYNDAYDFMTPARNAAMTSTPGYLLMAWGGSLRLPALWVSPYTATSGNLTFNVYDEPTTSTPVTRSVTIAPVTGTLTGNIWIATGQTVNCSDLTARGSHPSIPITVTANPQALSGAMNGSTGNYSVPGLFGTINTVSLTGAGLTPSTGSYTNACVNTSPYTVSGFTYNGSLITPSKTLDIGLRLVDAKKWIAAQGGDIYASKFTLNLPKACPNPLSVMCPNYSPQTATHYALGYNPLASSVFSAQPVSIGPSRFSESNISATNLGNQFASKNSLYFKKTLVALVTSLKDTNKITSFTTSSTSFPNSNYIMALDASISSAPSNYSYSVGGSAGLVFMIIPPKTGSPFVINNISTGGSSRLVIIADRDIEIGNQIPGTTADPKSAATTPHIKASIITTGNITFKNNPIGASSSPGTLIIEGPLISGATKGTDFGIKLERDLTSISNELRPAVFVRFNPFYITELNKIAVGNLLPALNDFFVFDYAQN</sequence>
<comment type="caution">
    <text evidence="1">The sequence shown here is derived from an EMBL/GenBank/DDBJ whole genome shotgun (WGS) entry which is preliminary data.</text>
</comment>
<organism evidence="1 2">
    <name type="scientific">candidate division WWE3 bacterium</name>
    <dbReference type="NCBI Taxonomy" id="2053526"/>
    <lineage>
        <taxon>Bacteria</taxon>
        <taxon>Katanobacteria</taxon>
    </lineage>
</organism>
<evidence type="ECO:0000313" key="1">
    <source>
        <dbReference type="EMBL" id="HCC42658.1"/>
    </source>
</evidence>
<dbReference type="AlphaFoldDB" id="A0A3D0ZSG8"/>
<reference evidence="1 2" key="1">
    <citation type="journal article" date="2018" name="Nat. Biotechnol.">
        <title>A standardized bacterial taxonomy based on genome phylogeny substantially revises the tree of life.</title>
        <authorList>
            <person name="Parks D.H."/>
            <person name="Chuvochina M."/>
            <person name="Waite D.W."/>
            <person name="Rinke C."/>
            <person name="Skarshewski A."/>
            <person name="Chaumeil P.A."/>
            <person name="Hugenholtz P."/>
        </authorList>
    </citation>
    <scope>NUCLEOTIDE SEQUENCE [LARGE SCALE GENOMIC DNA]</scope>
    <source>
        <strain evidence="1">UBA11701</strain>
    </source>
</reference>
<name>A0A3D0ZSG8_UNCKA</name>
<accession>A0A3D0ZSG8</accession>
<evidence type="ECO:0000313" key="2">
    <source>
        <dbReference type="Proteomes" id="UP000263336"/>
    </source>
</evidence>
<dbReference type="EMBL" id="DOZN01000028">
    <property type="protein sequence ID" value="HCC42658.1"/>
    <property type="molecule type" value="Genomic_DNA"/>
</dbReference>
<proteinExistence type="predicted"/>
<protein>
    <submittedName>
        <fullName evidence="1">Uncharacterized protein</fullName>
    </submittedName>
</protein>
<gene>
    <name evidence="1" type="ORF">DEP93_04320</name>
</gene>